<dbReference type="Proteomes" id="UP000309174">
    <property type="component" value="Unassembled WGS sequence"/>
</dbReference>
<feature type="compositionally biased region" description="Low complexity" evidence="1">
    <location>
        <begin position="20"/>
        <end position="33"/>
    </location>
</feature>
<dbReference type="InterPro" id="IPR036894">
    <property type="entry name" value="YbaB-like_sf"/>
</dbReference>
<reference evidence="2 3" key="1">
    <citation type="submission" date="2019-05" db="EMBL/GenBank/DDBJ databases">
        <title>Draft genome sequence of Actinomadura sp. 14C53.</title>
        <authorList>
            <person name="Saricaoglu S."/>
            <person name="Isik K."/>
        </authorList>
    </citation>
    <scope>NUCLEOTIDE SEQUENCE [LARGE SCALE GENOMIC DNA]</scope>
    <source>
        <strain evidence="2 3">14C53</strain>
    </source>
</reference>
<protein>
    <submittedName>
        <fullName evidence="2">YbaB/EbfC family nucleoid-associated protein</fullName>
    </submittedName>
</protein>
<gene>
    <name evidence="2" type="ORF">ETD83_24110</name>
</gene>
<dbReference type="InterPro" id="IPR004401">
    <property type="entry name" value="YbaB/EbfC"/>
</dbReference>
<dbReference type="OrthoDB" id="3482456at2"/>
<dbReference type="SUPFAM" id="SSF82607">
    <property type="entry name" value="YbaB-like"/>
    <property type="match status" value="1"/>
</dbReference>
<name>A0A5C4J7Y7_9ACTN</name>
<keyword evidence="3" id="KW-1185">Reference proteome</keyword>
<dbReference type="AlphaFoldDB" id="A0A5C4J7Y7"/>
<dbReference type="Pfam" id="PF02575">
    <property type="entry name" value="YbaB_DNA_bd"/>
    <property type="match status" value="1"/>
</dbReference>
<dbReference type="Gene3D" id="3.30.1310.10">
    <property type="entry name" value="Nucleoid-associated protein YbaB-like domain"/>
    <property type="match status" value="1"/>
</dbReference>
<feature type="region of interest" description="Disordered" evidence="1">
    <location>
        <begin position="20"/>
        <end position="44"/>
    </location>
</feature>
<dbReference type="GO" id="GO:0003677">
    <property type="term" value="F:DNA binding"/>
    <property type="evidence" value="ECO:0007669"/>
    <property type="project" value="InterPro"/>
</dbReference>
<dbReference type="RefSeq" id="WP_138647429.1">
    <property type="nucleotide sequence ID" value="NZ_VCKW01000133.1"/>
</dbReference>
<sequence>MSYERATDDLDKVLGNVLQAATTQPEPAPQAAAEGHDPDRTVRATVTPDGRIETVEITPRAARLNSHELAERAIAAINAALDAQTADAPAPAADTALDDRLREAQDLSLRQLNEYTQSLRDLMNSFERR</sequence>
<evidence type="ECO:0000313" key="2">
    <source>
        <dbReference type="EMBL" id="TMQ94239.1"/>
    </source>
</evidence>
<proteinExistence type="predicted"/>
<evidence type="ECO:0000256" key="1">
    <source>
        <dbReference type="SAM" id="MobiDB-lite"/>
    </source>
</evidence>
<accession>A0A5C4J7Y7</accession>
<organism evidence="2 3">
    <name type="scientific">Actinomadura soli</name>
    <dbReference type="NCBI Taxonomy" id="2508997"/>
    <lineage>
        <taxon>Bacteria</taxon>
        <taxon>Bacillati</taxon>
        <taxon>Actinomycetota</taxon>
        <taxon>Actinomycetes</taxon>
        <taxon>Streptosporangiales</taxon>
        <taxon>Thermomonosporaceae</taxon>
        <taxon>Actinomadura</taxon>
    </lineage>
</organism>
<comment type="caution">
    <text evidence="2">The sequence shown here is derived from an EMBL/GenBank/DDBJ whole genome shotgun (WGS) entry which is preliminary data.</text>
</comment>
<evidence type="ECO:0000313" key="3">
    <source>
        <dbReference type="Proteomes" id="UP000309174"/>
    </source>
</evidence>
<dbReference type="EMBL" id="VCKW01000133">
    <property type="protein sequence ID" value="TMQ94239.1"/>
    <property type="molecule type" value="Genomic_DNA"/>
</dbReference>